<reference evidence="2" key="1">
    <citation type="submission" date="2017-06" db="EMBL/GenBank/DDBJ databases">
        <title>Genome analysis of Fimbriiglobus ruber SP5, the first member of the order Planctomycetales with confirmed chitinolytic capability.</title>
        <authorList>
            <person name="Ravin N.V."/>
            <person name="Rakitin A.L."/>
            <person name="Ivanova A.A."/>
            <person name="Beletsky A.V."/>
            <person name="Kulichevskaya I.S."/>
            <person name="Mardanov A.V."/>
            <person name="Dedysh S.N."/>
        </authorList>
    </citation>
    <scope>NUCLEOTIDE SEQUENCE [LARGE SCALE GENOMIC DNA]</scope>
    <source>
        <strain evidence="2">SP5</strain>
    </source>
</reference>
<keyword evidence="2" id="KW-1185">Reference proteome</keyword>
<comment type="caution">
    <text evidence="1">The sequence shown here is derived from an EMBL/GenBank/DDBJ whole genome shotgun (WGS) entry which is preliminary data.</text>
</comment>
<sequence>MTKKWPVKESPHFHPRVLAMSEEAVFLRAITAAPDDDLPRLVFADRLDERDDPRGDFVRLHLALRAAAPDHPDRVAGEHELSSLRKSCDPEWLAALSGRRARII</sequence>
<gene>
    <name evidence="1" type="ORF">FRUB_02151</name>
</gene>
<proteinExistence type="predicted"/>
<dbReference type="InterPro" id="IPR014338">
    <property type="entry name" value="CHP02996_rpt-companion-dom"/>
</dbReference>
<accession>A0A225DWB0</accession>
<evidence type="ECO:0000313" key="2">
    <source>
        <dbReference type="Proteomes" id="UP000214646"/>
    </source>
</evidence>
<dbReference type="AlphaFoldDB" id="A0A225DWB0"/>
<name>A0A225DWB0_9BACT</name>
<evidence type="ECO:0000313" key="1">
    <source>
        <dbReference type="EMBL" id="OWK45820.1"/>
    </source>
</evidence>
<dbReference type="Proteomes" id="UP000214646">
    <property type="component" value="Unassembled WGS sequence"/>
</dbReference>
<dbReference type="NCBIfam" id="TIGR02996">
    <property type="entry name" value="rpt_mate_G_obs"/>
    <property type="match status" value="1"/>
</dbReference>
<dbReference type="EMBL" id="NIDE01000002">
    <property type="protein sequence ID" value="OWK45820.1"/>
    <property type="molecule type" value="Genomic_DNA"/>
</dbReference>
<organism evidence="1 2">
    <name type="scientific">Fimbriiglobus ruber</name>
    <dbReference type="NCBI Taxonomy" id="1908690"/>
    <lineage>
        <taxon>Bacteria</taxon>
        <taxon>Pseudomonadati</taxon>
        <taxon>Planctomycetota</taxon>
        <taxon>Planctomycetia</taxon>
        <taxon>Gemmatales</taxon>
        <taxon>Gemmataceae</taxon>
        <taxon>Fimbriiglobus</taxon>
    </lineage>
</organism>
<protein>
    <submittedName>
        <fullName evidence="1">Uncharacterized protein</fullName>
    </submittedName>
</protein>